<dbReference type="GO" id="GO:0005829">
    <property type="term" value="C:cytosol"/>
    <property type="evidence" value="ECO:0007669"/>
    <property type="project" value="TreeGrafter"/>
</dbReference>
<dbReference type="AlphaFoldDB" id="E6QQL7"/>
<keyword evidence="1" id="KW-0805">Transcription regulation</keyword>
<dbReference type="InterPro" id="IPR014710">
    <property type="entry name" value="RmlC-like_jellyroll"/>
</dbReference>
<dbReference type="PROSITE" id="PS50042">
    <property type="entry name" value="CNMP_BINDING_3"/>
    <property type="match status" value="1"/>
</dbReference>
<dbReference type="InterPro" id="IPR050397">
    <property type="entry name" value="Env_Response_Regulators"/>
</dbReference>
<dbReference type="InterPro" id="IPR000595">
    <property type="entry name" value="cNMP-bd_dom"/>
</dbReference>
<sequence length="233" mass="26360">MRLDLDQFTLNQMPDISHFRLAPLFRDIDRATLTQIAAHARWRELNTGETLFTQGESGKQFFLVKTGTVKLYLLSESGQEHTLEILGREQLFAEAVMFMGGCYPVNAVALEPSRLIAFDSDYFRHILQEQPKLCLGLLAALSRQLHTLVADIDRIALQSGTRRLAQYLLAQLTQPATEARVVVLSTNKQEIASLLDIRPETFSRILTRLAEDGLIRVQGDTIVLESPERLKRI</sequence>
<evidence type="ECO:0000256" key="3">
    <source>
        <dbReference type="ARBA" id="ARBA00023163"/>
    </source>
</evidence>
<organism evidence="6">
    <name type="scientific">mine drainage metagenome</name>
    <dbReference type="NCBI Taxonomy" id="410659"/>
    <lineage>
        <taxon>unclassified sequences</taxon>
        <taxon>metagenomes</taxon>
        <taxon>ecological metagenomes</taxon>
    </lineage>
</organism>
<evidence type="ECO:0000259" key="5">
    <source>
        <dbReference type="PROSITE" id="PS51063"/>
    </source>
</evidence>
<dbReference type="SMART" id="SM00100">
    <property type="entry name" value="cNMP"/>
    <property type="match status" value="1"/>
</dbReference>
<gene>
    <name evidence="6" type="ORF">CARN7_0269</name>
</gene>
<dbReference type="PANTHER" id="PTHR24567">
    <property type="entry name" value="CRP FAMILY TRANSCRIPTIONAL REGULATORY PROTEIN"/>
    <property type="match status" value="1"/>
</dbReference>
<protein>
    <submittedName>
        <fullName evidence="6">Putative Bacterial regulatory protein, Crp</fullName>
    </submittedName>
</protein>
<name>E6QQL7_9ZZZZ</name>
<dbReference type="InterPro" id="IPR018490">
    <property type="entry name" value="cNMP-bd_dom_sf"/>
</dbReference>
<dbReference type="PANTHER" id="PTHR24567:SF74">
    <property type="entry name" value="HTH-TYPE TRANSCRIPTIONAL REGULATOR ARCR"/>
    <property type="match status" value="1"/>
</dbReference>
<keyword evidence="2" id="KW-0238">DNA-binding</keyword>
<dbReference type="InterPro" id="IPR036388">
    <property type="entry name" value="WH-like_DNA-bd_sf"/>
</dbReference>
<dbReference type="SUPFAM" id="SSF46785">
    <property type="entry name" value="Winged helix' DNA-binding domain"/>
    <property type="match status" value="1"/>
</dbReference>
<dbReference type="SUPFAM" id="SSF51206">
    <property type="entry name" value="cAMP-binding domain-like"/>
    <property type="match status" value="1"/>
</dbReference>
<dbReference type="CDD" id="cd00038">
    <property type="entry name" value="CAP_ED"/>
    <property type="match status" value="1"/>
</dbReference>
<dbReference type="InterPro" id="IPR012318">
    <property type="entry name" value="HTH_CRP"/>
</dbReference>
<feature type="domain" description="Cyclic nucleotide-binding" evidence="4">
    <location>
        <begin position="24"/>
        <end position="127"/>
    </location>
</feature>
<dbReference type="GO" id="GO:0003677">
    <property type="term" value="F:DNA binding"/>
    <property type="evidence" value="ECO:0007669"/>
    <property type="project" value="UniProtKB-KW"/>
</dbReference>
<comment type="caution">
    <text evidence="6">The sequence shown here is derived from an EMBL/GenBank/DDBJ whole genome shotgun (WGS) entry which is preliminary data.</text>
</comment>
<dbReference type="SMART" id="SM00419">
    <property type="entry name" value="HTH_CRP"/>
    <property type="match status" value="1"/>
</dbReference>
<dbReference type="Pfam" id="PF00027">
    <property type="entry name" value="cNMP_binding"/>
    <property type="match status" value="1"/>
</dbReference>
<dbReference type="InterPro" id="IPR036390">
    <property type="entry name" value="WH_DNA-bd_sf"/>
</dbReference>
<dbReference type="PRINTS" id="PR00034">
    <property type="entry name" value="HTHCRP"/>
</dbReference>
<evidence type="ECO:0000313" key="6">
    <source>
        <dbReference type="EMBL" id="CBI09538.1"/>
    </source>
</evidence>
<accession>E6QQL7</accession>
<keyword evidence="3" id="KW-0804">Transcription</keyword>
<dbReference type="GO" id="GO:0003700">
    <property type="term" value="F:DNA-binding transcription factor activity"/>
    <property type="evidence" value="ECO:0007669"/>
    <property type="project" value="TreeGrafter"/>
</dbReference>
<dbReference type="Pfam" id="PF13545">
    <property type="entry name" value="HTH_Crp_2"/>
    <property type="match status" value="1"/>
</dbReference>
<proteinExistence type="predicted"/>
<evidence type="ECO:0000259" key="4">
    <source>
        <dbReference type="PROSITE" id="PS50042"/>
    </source>
</evidence>
<evidence type="ECO:0000256" key="2">
    <source>
        <dbReference type="ARBA" id="ARBA00023125"/>
    </source>
</evidence>
<dbReference type="Gene3D" id="2.60.120.10">
    <property type="entry name" value="Jelly Rolls"/>
    <property type="match status" value="1"/>
</dbReference>
<dbReference type="Gene3D" id="1.10.10.10">
    <property type="entry name" value="Winged helix-like DNA-binding domain superfamily/Winged helix DNA-binding domain"/>
    <property type="match status" value="1"/>
</dbReference>
<reference evidence="6" key="1">
    <citation type="submission" date="2009-10" db="EMBL/GenBank/DDBJ databases">
        <title>Diversity of trophic interactions inside an arsenic-rich microbial ecosystem.</title>
        <authorList>
            <person name="Bertin P.N."/>
            <person name="Heinrich-Salmeron A."/>
            <person name="Pelletier E."/>
            <person name="Goulhen-Chollet F."/>
            <person name="Arsene-Ploetze F."/>
            <person name="Gallien S."/>
            <person name="Calteau A."/>
            <person name="Vallenet D."/>
            <person name="Casiot C."/>
            <person name="Chane-Woon-Ming B."/>
            <person name="Giloteaux L."/>
            <person name="Barakat M."/>
            <person name="Bonnefoy V."/>
            <person name="Bruneel O."/>
            <person name="Chandler M."/>
            <person name="Cleiss J."/>
            <person name="Duran R."/>
            <person name="Elbaz-Poulichet F."/>
            <person name="Fonknechten N."/>
            <person name="Lauga B."/>
            <person name="Mornico D."/>
            <person name="Ortet P."/>
            <person name="Schaeffer C."/>
            <person name="Siguier P."/>
            <person name="Alexander Thil Smith A."/>
            <person name="Van Dorsselaer A."/>
            <person name="Weissenbach J."/>
            <person name="Medigue C."/>
            <person name="Le Paslier D."/>
        </authorList>
    </citation>
    <scope>NUCLEOTIDE SEQUENCE</scope>
</reference>
<feature type="domain" description="HTH crp-type" evidence="5">
    <location>
        <begin position="158"/>
        <end position="228"/>
    </location>
</feature>
<dbReference type="EMBL" id="CABR01000035">
    <property type="protein sequence ID" value="CBI09538.1"/>
    <property type="molecule type" value="Genomic_DNA"/>
</dbReference>
<evidence type="ECO:0000256" key="1">
    <source>
        <dbReference type="ARBA" id="ARBA00023015"/>
    </source>
</evidence>
<dbReference type="PROSITE" id="PS51063">
    <property type="entry name" value="HTH_CRP_2"/>
    <property type="match status" value="1"/>
</dbReference>